<feature type="region of interest" description="Disordered" evidence="1">
    <location>
        <begin position="230"/>
        <end position="291"/>
    </location>
</feature>
<dbReference type="PROSITE" id="PS51257">
    <property type="entry name" value="PROKAR_LIPOPROTEIN"/>
    <property type="match status" value="1"/>
</dbReference>
<evidence type="ECO:0008006" key="4">
    <source>
        <dbReference type="Google" id="ProtNLM"/>
    </source>
</evidence>
<name>A0ABY0CW65_9DELT</name>
<sequence>MSKPKDHHRRPGRRGLIVGLAGTLLILSGCVRQPPEPTRFVPGDPLYEHYTTRGKRLVFNGPDGALLKVRLRARQARVYDSALRPVGSVRFGDEHQVSASTFGSNPAPSGWISDDVAELPGHWRVERADERWAIFDAQGQLLGLLQPPAPQEGAGGEHTPEEARTTALTDDNHSADDLVLYAALTSPGVAERHALLSDESVAPARADVALEGGEAVVEAGHAAATARSLAHTVSTGHHHAEAARDGATPEPTSTQTQPHASSPERAPARGWSLARDYRDPSPLTIDRSETQPRALAERGEVLIAPAAAASWSDAALLTLTLEALPPLSRQALASWVDRNLVELDVPARDRRP</sequence>
<evidence type="ECO:0000313" key="2">
    <source>
        <dbReference type="EMBL" id="RVU48107.1"/>
    </source>
</evidence>
<keyword evidence="3" id="KW-1185">Reference proteome</keyword>
<reference evidence="2 3" key="1">
    <citation type="submission" date="2019-01" db="EMBL/GenBank/DDBJ databases">
        <title>Lujinxingia litoralis gen. nov., sp. nov. and Lujinxingia sediminis gen. nov., sp. nov., new members in the order Bradymonadales, isolated from coastal sediment.</title>
        <authorList>
            <person name="Li C.-M."/>
        </authorList>
    </citation>
    <scope>NUCLEOTIDE SEQUENCE [LARGE SCALE GENOMIC DNA]</scope>
    <source>
        <strain evidence="2 3">SEH01</strain>
    </source>
</reference>
<evidence type="ECO:0000256" key="1">
    <source>
        <dbReference type="SAM" id="MobiDB-lite"/>
    </source>
</evidence>
<gene>
    <name evidence="2" type="ORF">EA187_01330</name>
</gene>
<feature type="compositionally biased region" description="Polar residues" evidence="1">
    <location>
        <begin position="250"/>
        <end position="260"/>
    </location>
</feature>
<dbReference type="Proteomes" id="UP000282926">
    <property type="component" value="Unassembled WGS sequence"/>
</dbReference>
<comment type="caution">
    <text evidence="2">The sequence shown here is derived from an EMBL/GenBank/DDBJ whole genome shotgun (WGS) entry which is preliminary data.</text>
</comment>
<proteinExistence type="predicted"/>
<dbReference type="EMBL" id="SADD01000001">
    <property type="protein sequence ID" value="RVU48107.1"/>
    <property type="molecule type" value="Genomic_DNA"/>
</dbReference>
<accession>A0ABY0CW65</accession>
<protein>
    <recommendedName>
        <fullName evidence="4">Lipoprotein</fullName>
    </recommendedName>
</protein>
<organism evidence="2 3">
    <name type="scientific">Lujinxingia sediminis</name>
    <dbReference type="NCBI Taxonomy" id="2480984"/>
    <lineage>
        <taxon>Bacteria</taxon>
        <taxon>Deltaproteobacteria</taxon>
        <taxon>Bradymonadales</taxon>
        <taxon>Lujinxingiaceae</taxon>
        <taxon>Lujinxingia</taxon>
    </lineage>
</organism>
<dbReference type="RefSeq" id="WP_127778922.1">
    <property type="nucleotide sequence ID" value="NZ_SADD01000001.1"/>
</dbReference>
<evidence type="ECO:0000313" key="3">
    <source>
        <dbReference type="Proteomes" id="UP000282926"/>
    </source>
</evidence>
<feature type="region of interest" description="Disordered" evidence="1">
    <location>
        <begin position="145"/>
        <end position="165"/>
    </location>
</feature>